<protein>
    <submittedName>
        <fullName evidence="4">D-alanyl-D-alanine carboxypeptidase</fullName>
    </submittedName>
</protein>
<dbReference type="AlphaFoldDB" id="A0A937FYN7"/>
<evidence type="ECO:0000313" key="5">
    <source>
        <dbReference type="Proteomes" id="UP000614216"/>
    </source>
</evidence>
<dbReference type="Gene3D" id="3.40.710.10">
    <property type="entry name" value="DD-peptidase/beta-lactamase superfamily"/>
    <property type="match status" value="2"/>
</dbReference>
<comment type="similarity">
    <text evidence="1">Belongs to the peptidase S13 family.</text>
</comment>
<dbReference type="SUPFAM" id="SSF56601">
    <property type="entry name" value="beta-lactamase/transpeptidase-like"/>
    <property type="match status" value="1"/>
</dbReference>
<comment type="caution">
    <text evidence="4">The sequence shown here is derived from an EMBL/GenBank/DDBJ whole genome shotgun (WGS) entry which is preliminary data.</text>
</comment>
<gene>
    <name evidence="4" type="ORF">JMN32_13960</name>
</gene>
<proteinExistence type="inferred from homology"/>
<dbReference type="Pfam" id="PF02113">
    <property type="entry name" value="Peptidase_S13"/>
    <property type="match status" value="2"/>
</dbReference>
<feature type="chain" id="PRO_5037070039" evidence="3">
    <location>
        <begin position="20"/>
        <end position="433"/>
    </location>
</feature>
<dbReference type="PANTHER" id="PTHR30023">
    <property type="entry name" value="D-ALANYL-D-ALANINE CARBOXYPEPTIDASE"/>
    <property type="match status" value="1"/>
</dbReference>
<dbReference type="PROSITE" id="PS51257">
    <property type="entry name" value="PROKAR_LIPOPROTEIN"/>
    <property type="match status" value="1"/>
</dbReference>
<keyword evidence="4" id="KW-0645">Protease</keyword>
<sequence length="433" mass="49365">MKFNLALVAVLAMAACSCASIKGKKQILNSVKAFEARYQHHSGLVIYDIESGDYILDYHGDKYFTPASNTKILTLLASLKTLGDSIPGLYYLESGDSLIFWGTGDPSLLNANLPEGPVFKFLNNTDKQLYFSSSNYFDEHFGPGWAWDDYLYTFSAEKSPLPIYGNLFTVSKSNKDTHLKLEQPFFKQFFWLGDTVRTENVLLRDISSNNTFYFPSSVESGFNEQIPFHYSDYFLASALADTLNQKVNLVSYSLPDNYKTIYSIPSDSAYKVMMQESDNFIAEQLMLINAGILTDSLNTERAIDYSVNHYLQQIPDEPVWVDASGLSRYNLFTPRSMVWVWNELYKNYNPDRLFALLSVGGQFGTLKKYYKNATPYIFGKTGTLSNNHNISGFLKTKKGKLYIFAFMNNNYPTKAAVIKKEMERILYKVYLNN</sequence>
<dbReference type="InterPro" id="IPR012338">
    <property type="entry name" value="Beta-lactam/transpept-like"/>
</dbReference>
<keyword evidence="5" id="KW-1185">Reference proteome</keyword>
<dbReference type="Proteomes" id="UP000614216">
    <property type="component" value="Unassembled WGS sequence"/>
</dbReference>
<dbReference type="GO" id="GO:0004185">
    <property type="term" value="F:serine-type carboxypeptidase activity"/>
    <property type="evidence" value="ECO:0007669"/>
    <property type="project" value="InterPro"/>
</dbReference>
<dbReference type="GO" id="GO:0006508">
    <property type="term" value="P:proteolysis"/>
    <property type="evidence" value="ECO:0007669"/>
    <property type="project" value="InterPro"/>
</dbReference>
<feature type="signal peptide" evidence="3">
    <location>
        <begin position="1"/>
        <end position="19"/>
    </location>
</feature>
<accession>A0A937FYN7</accession>
<keyword evidence="3" id="KW-0732">Signal</keyword>
<evidence type="ECO:0000256" key="2">
    <source>
        <dbReference type="ARBA" id="ARBA00022801"/>
    </source>
</evidence>
<dbReference type="EMBL" id="JAEUGD010000043">
    <property type="protein sequence ID" value="MBL6447418.1"/>
    <property type="molecule type" value="Genomic_DNA"/>
</dbReference>
<organism evidence="4 5">
    <name type="scientific">Fulvivirga marina</name>
    <dbReference type="NCBI Taxonomy" id="2494733"/>
    <lineage>
        <taxon>Bacteria</taxon>
        <taxon>Pseudomonadati</taxon>
        <taxon>Bacteroidota</taxon>
        <taxon>Cytophagia</taxon>
        <taxon>Cytophagales</taxon>
        <taxon>Fulvivirgaceae</taxon>
        <taxon>Fulvivirga</taxon>
    </lineage>
</organism>
<dbReference type="RefSeq" id="WP_202856955.1">
    <property type="nucleotide sequence ID" value="NZ_JAEUGD010000043.1"/>
</dbReference>
<reference evidence="4" key="1">
    <citation type="submission" date="2021-01" db="EMBL/GenBank/DDBJ databases">
        <title>Fulvivirga kasyanovii gen. nov., sp nov., a novel member of the phylum Bacteroidetes isolated from seawater in a mussel farm.</title>
        <authorList>
            <person name="Zhao L.-H."/>
            <person name="Wang Z.-J."/>
        </authorList>
    </citation>
    <scope>NUCLEOTIDE SEQUENCE</scope>
    <source>
        <strain evidence="4">29W222</strain>
    </source>
</reference>
<evidence type="ECO:0000313" key="4">
    <source>
        <dbReference type="EMBL" id="MBL6447418.1"/>
    </source>
</evidence>
<dbReference type="PRINTS" id="PR00922">
    <property type="entry name" value="DADACBPTASE3"/>
</dbReference>
<dbReference type="PANTHER" id="PTHR30023:SF0">
    <property type="entry name" value="PENICILLIN-SENSITIVE CARBOXYPEPTIDASE A"/>
    <property type="match status" value="1"/>
</dbReference>
<evidence type="ECO:0000256" key="3">
    <source>
        <dbReference type="SAM" id="SignalP"/>
    </source>
</evidence>
<keyword evidence="4" id="KW-0121">Carboxypeptidase</keyword>
<dbReference type="InterPro" id="IPR000667">
    <property type="entry name" value="Peptidase_S13"/>
</dbReference>
<dbReference type="GO" id="GO:0000270">
    <property type="term" value="P:peptidoglycan metabolic process"/>
    <property type="evidence" value="ECO:0007669"/>
    <property type="project" value="TreeGrafter"/>
</dbReference>
<keyword evidence="2" id="KW-0378">Hydrolase</keyword>
<name>A0A937FYN7_9BACT</name>
<evidence type="ECO:0000256" key="1">
    <source>
        <dbReference type="ARBA" id="ARBA00006096"/>
    </source>
</evidence>